<dbReference type="Proteomes" id="UP000249123">
    <property type="component" value="Unassembled WGS sequence"/>
</dbReference>
<dbReference type="AlphaFoldDB" id="A0A062U2N9"/>
<dbReference type="PANTHER" id="PTHR33336">
    <property type="entry name" value="QUINOL MONOOXYGENASE YGIN-RELATED"/>
    <property type="match status" value="1"/>
</dbReference>
<sequence length="101" mass="11220">MEENVMIGVVAKLNIQDGKQDEFEQVAKDLMAKVKANEPGCLTYQLYKSKKNANGYIFMEQYANKEALEAHGKTDYFRAAGAKMGGCLAGAPDVQYYDIVE</sequence>
<dbReference type="GO" id="GO:0004497">
    <property type="term" value="F:monooxygenase activity"/>
    <property type="evidence" value="ECO:0007669"/>
    <property type="project" value="UniProtKB-KW"/>
</dbReference>
<dbReference type="eggNOG" id="COG1359">
    <property type="taxonomic scope" value="Bacteria"/>
</dbReference>
<keyword evidence="1" id="KW-0560">Oxidoreductase</keyword>
<evidence type="ECO:0000313" key="1">
    <source>
        <dbReference type="EMBL" id="RAN32730.1"/>
    </source>
</evidence>
<keyword evidence="2" id="KW-1185">Reference proteome</keyword>
<accession>A0A062U2N9</accession>
<dbReference type="InterPro" id="IPR007138">
    <property type="entry name" value="ABM_dom"/>
</dbReference>
<organism evidence="1 2">
    <name type="scientific">Hyphomonas pacifica</name>
    <dbReference type="NCBI Taxonomy" id="1280941"/>
    <lineage>
        <taxon>Bacteria</taxon>
        <taxon>Pseudomonadati</taxon>
        <taxon>Pseudomonadota</taxon>
        <taxon>Alphaproteobacteria</taxon>
        <taxon>Hyphomonadales</taxon>
        <taxon>Hyphomonadaceae</taxon>
        <taxon>Hyphomonas</taxon>
    </lineage>
</organism>
<reference evidence="1 2" key="1">
    <citation type="submission" date="2013-04" db="EMBL/GenBank/DDBJ databases">
        <title>Hyphomonas sp. T24B3 Genome Sequencing.</title>
        <authorList>
            <person name="Lai Q."/>
            <person name="Shao Z."/>
        </authorList>
    </citation>
    <scope>NUCLEOTIDE SEQUENCE [LARGE SCALE GENOMIC DNA]</scope>
    <source>
        <strain evidence="1 2">T24B3</strain>
    </source>
</reference>
<dbReference type="InterPro" id="IPR011008">
    <property type="entry name" value="Dimeric_a/b-barrel"/>
</dbReference>
<dbReference type="PANTHER" id="PTHR33336:SF15">
    <property type="entry name" value="ABM DOMAIN-CONTAINING PROTEIN"/>
    <property type="match status" value="1"/>
</dbReference>
<proteinExistence type="predicted"/>
<name>A0A062U2N9_9PROT</name>
<evidence type="ECO:0000313" key="2">
    <source>
        <dbReference type="Proteomes" id="UP000249123"/>
    </source>
</evidence>
<dbReference type="STRING" id="1280941.HY2_13780"/>
<gene>
    <name evidence="1" type="ORF">HY3_14265</name>
</gene>
<dbReference type="Gene3D" id="3.30.70.100">
    <property type="match status" value="1"/>
</dbReference>
<protein>
    <submittedName>
        <fullName evidence="1">Antibiotic biosynthesis monooxygenase</fullName>
    </submittedName>
</protein>
<dbReference type="InterPro" id="IPR050744">
    <property type="entry name" value="AI-2_Isomerase_LsrG"/>
</dbReference>
<dbReference type="EMBL" id="AWFB01000028">
    <property type="protein sequence ID" value="RAN32730.1"/>
    <property type="molecule type" value="Genomic_DNA"/>
</dbReference>
<keyword evidence="1" id="KW-0503">Monooxygenase</keyword>
<accession>A0A328JUV9</accession>
<dbReference type="PROSITE" id="PS51725">
    <property type="entry name" value="ABM"/>
    <property type="match status" value="1"/>
</dbReference>
<dbReference type="Pfam" id="PF03992">
    <property type="entry name" value="ABM"/>
    <property type="match status" value="1"/>
</dbReference>
<dbReference type="SUPFAM" id="SSF54909">
    <property type="entry name" value="Dimeric alpha+beta barrel"/>
    <property type="match status" value="1"/>
</dbReference>
<comment type="caution">
    <text evidence="1">The sequence shown here is derived from an EMBL/GenBank/DDBJ whole genome shotgun (WGS) entry which is preliminary data.</text>
</comment>